<dbReference type="PROSITE" id="PS00061">
    <property type="entry name" value="ADH_SHORT"/>
    <property type="match status" value="1"/>
</dbReference>
<dbReference type="InterPro" id="IPR036291">
    <property type="entry name" value="NAD(P)-bd_dom_sf"/>
</dbReference>
<dbReference type="SUPFAM" id="SSF51735">
    <property type="entry name" value="NAD(P)-binding Rossmann-fold domains"/>
    <property type="match status" value="1"/>
</dbReference>
<comment type="similarity">
    <text evidence="1">Belongs to the short-chain dehydrogenases/reductases (SDR) family.</text>
</comment>
<dbReference type="AlphaFoldDB" id="A0A1W6P1J0"/>
<keyword evidence="4" id="KW-1185">Reference proteome</keyword>
<dbReference type="InterPro" id="IPR002347">
    <property type="entry name" value="SDR_fam"/>
</dbReference>
<dbReference type="KEGG" id="kro:BVG79_02032"/>
<keyword evidence="2" id="KW-0560">Oxidoreductase</keyword>
<reference evidence="3 4" key="1">
    <citation type="submission" date="2017-02" db="EMBL/GenBank/DDBJ databases">
        <title>Ketogulonicigenium robustum SPU B003 Genome sequencing and assembly.</title>
        <authorList>
            <person name="Li Y."/>
            <person name="Liu L."/>
            <person name="Wang C."/>
            <person name="Zhang M."/>
            <person name="Zhang T."/>
            <person name="Zhang Y."/>
        </authorList>
    </citation>
    <scope>NUCLEOTIDE SEQUENCE [LARGE SCALE GENOMIC DNA]</scope>
    <source>
        <strain evidence="3 4">SPU_B003</strain>
    </source>
</reference>
<evidence type="ECO:0000256" key="2">
    <source>
        <dbReference type="ARBA" id="ARBA00023002"/>
    </source>
</evidence>
<evidence type="ECO:0000256" key="1">
    <source>
        <dbReference type="ARBA" id="ARBA00006484"/>
    </source>
</evidence>
<proteinExistence type="inferred from homology"/>
<dbReference type="OrthoDB" id="335726at2"/>
<dbReference type="PRINTS" id="PR00081">
    <property type="entry name" value="GDHRDH"/>
</dbReference>
<name>A0A1W6P1J0_9RHOB</name>
<dbReference type="EMBL" id="CP019937">
    <property type="protein sequence ID" value="ARO15372.1"/>
    <property type="molecule type" value="Genomic_DNA"/>
</dbReference>
<organism evidence="3 4">
    <name type="scientific">Ketogulonicigenium robustum</name>
    <dbReference type="NCBI Taxonomy" id="92947"/>
    <lineage>
        <taxon>Bacteria</taxon>
        <taxon>Pseudomonadati</taxon>
        <taxon>Pseudomonadota</taxon>
        <taxon>Alphaproteobacteria</taxon>
        <taxon>Rhodobacterales</taxon>
        <taxon>Roseobacteraceae</taxon>
        <taxon>Ketogulonicigenium</taxon>
    </lineage>
</organism>
<evidence type="ECO:0000313" key="3">
    <source>
        <dbReference type="EMBL" id="ARO15372.1"/>
    </source>
</evidence>
<sequence length="247" mass="26474">MREWQGRTYWLVGASEGIGRELAMLISRAGAEVILSARNADRLDELAATLPGRSRVLPLDVRDSAAVQAAAAAAGDVDGVIYMAGVMSLMRAAGGSAGWNAQTAELMADTNFTGAVRVVSAVIPQMCARGAGHLLLVASLAGYRGLPGMAVYGASKGAVMQMAEGLRAELQDTGIAVQVVNPGFVDTQMTRETGLAMPLRLSAEQAAREIFEHMNDTSFRKGFPLAMSWTVRLARFLPDWLWMRFIR</sequence>
<dbReference type="Pfam" id="PF00106">
    <property type="entry name" value="adh_short"/>
    <property type="match status" value="1"/>
</dbReference>
<dbReference type="PANTHER" id="PTHR44196:SF1">
    <property type="entry name" value="DEHYDROGENASE_REDUCTASE SDR FAMILY MEMBER 7B"/>
    <property type="match status" value="1"/>
</dbReference>
<dbReference type="GO" id="GO:0016491">
    <property type="term" value="F:oxidoreductase activity"/>
    <property type="evidence" value="ECO:0007669"/>
    <property type="project" value="UniProtKB-KW"/>
</dbReference>
<dbReference type="Proteomes" id="UP000242447">
    <property type="component" value="Chromosome"/>
</dbReference>
<dbReference type="RefSeq" id="WP_085786779.1">
    <property type="nucleotide sequence ID" value="NZ_CP019937.1"/>
</dbReference>
<dbReference type="PANTHER" id="PTHR44196">
    <property type="entry name" value="DEHYDROGENASE/REDUCTASE SDR FAMILY MEMBER 7B"/>
    <property type="match status" value="1"/>
</dbReference>
<dbReference type="STRING" id="92947.BVG79_02032"/>
<dbReference type="InterPro" id="IPR020904">
    <property type="entry name" value="Sc_DH/Rdtase_CS"/>
</dbReference>
<evidence type="ECO:0000313" key="4">
    <source>
        <dbReference type="Proteomes" id="UP000242447"/>
    </source>
</evidence>
<dbReference type="GO" id="GO:0016020">
    <property type="term" value="C:membrane"/>
    <property type="evidence" value="ECO:0007669"/>
    <property type="project" value="TreeGrafter"/>
</dbReference>
<accession>A0A1W6P1J0</accession>
<dbReference type="Gene3D" id="3.40.50.720">
    <property type="entry name" value="NAD(P)-binding Rossmann-like Domain"/>
    <property type="match status" value="1"/>
</dbReference>
<gene>
    <name evidence="3" type="ORF">BVG79_02032</name>
</gene>
<protein>
    <submittedName>
        <fullName evidence="3">Short-chain dehydrogenase/reductase SDR</fullName>
    </submittedName>
</protein>